<feature type="transmembrane region" description="Helical" evidence="8">
    <location>
        <begin position="132"/>
        <end position="157"/>
    </location>
</feature>
<dbReference type="InterPro" id="IPR027417">
    <property type="entry name" value="P-loop_NTPase"/>
</dbReference>
<dbReference type="InterPro" id="IPR050206">
    <property type="entry name" value="FtsK/SpoIIIE/SftA"/>
</dbReference>
<evidence type="ECO:0000313" key="10">
    <source>
        <dbReference type="EMBL" id="QEU78449.1"/>
    </source>
</evidence>
<feature type="transmembrane region" description="Helical" evidence="8">
    <location>
        <begin position="102"/>
        <end position="120"/>
    </location>
</feature>
<evidence type="ECO:0000256" key="5">
    <source>
        <dbReference type="ARBA" id="ARBA00024986"/>
    </source>
</evidence>
<keyword evidence="8" id="KW-1133">Transmembrane helix</keyword>
<dbReference type="InterPro" id="IPR036388">
    <property type="entry name" value="WH-like_DNA-bd_sf"/>
</dbReference>
<dbReference type="GO" id="GO:0003677">
    <property type="term" value="F:DNA binding"/>
    <property type="evidence" value="ECO:0007669"/>
    <property type="project" value="UniProtKB-KW"/>
</dbReference>
<evidence type="ECO:0000256" key="7">
    <source>
        <dbReference type="SAM" id="MobiDB-lite"/>
    </source>
</evidence>
<evidence type="ECO:0000256" key="1">
    <source>
        <dbReference type="ARBA" id="ARBA00006474"/>
    </source>
</evidence>
<dbReference type="PANTHER" id="PTHR22683:SF41">
    <property type="entry name" value="DNA TRANSLOCASE FTSK"/>
    <property type="match status" value="1"/>
</dbReference>
<keyword evidence="8" id="KW-0472">Membrane</keyword>
<gene>
    <name evidence="10" type="ORF">CP968_09240</name>
</gene>
<dbReference type="Proteomes" id="UP000326831">
    <property type="component" value="Chromosome"/>
</dbReference>
<dbReference type="Gene3D" id="3.40.50.300">
    <property type="entry name" value="P-loop containing nucleotide triphosphate hydrolases"/>
    <property type="match status" value="1"/>
</dbReference>
<feature type="binding site" evidence="6">
    <location>
        <begin position="595"/>
        <end position="602"/>
    </location>
    <ligand>
        <name>ATP</name>
        <dbReference type="ChEBI" id="CHEBI:30616"/>
    </ligand>
</feature>
<keyword evidence="3 6" id="KW-0067">ATP-binding</keyword>
<accession>A0A5P2UJ48</accession>
<evidence type="ECO:0000256" key="2">
    <source>
        <dbReference type="ARBA" id="ARBA00022741"/>
    </source>
</evidence>
<proteinExistence type="inferred from homology"/>
<feature type="transmembrane region" description="Helical" evidence="8">
    <location>
        <begin position="169"/>
        <end position="187"/>
    </location>
</feature>
<feature type="domain" description="FtsK" evidence="9">
    <location>
        <begin position="578"/>
        <end position="778"/>
    </location>
</feature>
<evidence type="ECO:0000256" key="8">
    <source>
        <dbReference type="SAM" id="Phobius"/>
    </source>
</evidence>
<dbReference type="RefSeq" id="WP_150517540.1">
    <property type="nucleotide sequence ID" value="NZ_BMVX01000006.1"/>
</dbReference>
<keyword evidence="2 6" id="KW-0547">Nucleotide-binding</keyword>
<dbReference type="InterPro" id="IPR018541">
    <property type="entry name" value="Ftsk_gamma"/>
</dbReference>
<dbReference type="PROSITE" id="PS50901">
    <property type="entry name" value="FTSK"/>
    <property type="match status" value="1"/>
</dbReference>
<keyword evidence="11" id="KW-1185">Reference proteome</keyword>
<feature type="compositionally biased region" description="Pro residues" evidence="7">
    <location>
        <begin position="382"/>
        <end position="400"/>
    </location>
</feature>
<comment type="similarity">
    <text evidence="1">Belongs to the FtsK/SpoIIIE/SftA family.</text>
</comment>
<dbReference type="Gene3D" id="3.30.980.40">
    <property type="match status" value="1"/>
</dbReference>
<dbReference type="InterPro" id="IPR036390">
    <property type="entry name" value="WH_DNA-bd_sf"/>
</dbReference>
<dbReference type="EMBL" id="CP023701">
    <property type="protein sequence ID" value="QEU78449.1"/>
    <property type="molecule type" value="Genomic_DNA"/>
</dbReference>
<comment type="function">
    <text evidence="5">Essential cell division protein that coordinates cell division and chromosome segregation. The N-terminus is involved in assembly of the cell-division machinery. The C-terminus functions as a DNA motor that moves dsDNA in an ATP-dependent manner towards the dif recombination site, which is located within the replication terminus region. Required for activation of the Xer recombinase, allowing activation of chromosome unlinking by recombination.</text>
</comment>
<name>A0A5P2UJ48_9ACTN</name>
<dbReference type="CDD" id="cd01127">
    <property type="entry name" value="TrwB_TraG_TraD_VirD4"/>
    <property type="match status" value="1"/>
</dbReference>
<dbReference type="GO" id="GO:0005524">
    <property type="term" value="F:ATP binding"/>
    <property type="evidence" value="ECO:0007669"/>
    <property type="project" value="UniProtKB-UniRule"/>
</dbReference>
<feature type="region of interest" description="Disordered" evidence="7">
    <location>
        <begin position="1"/>
        <end position="60"/>
    </location>
</feature>
<dbReference type="PANTHER" id="PTHR22683">
    <property type="entry name" value="SPORULATION PROTEIN RELATED"/>
    <property type="match status" value="1"/>
</dbReference>
<evidence type="ECO:0000256" key="4">
    <source>
        <dbReference type="ARBA" id="ARBA00023125"/>
    </source>
</evidence>
<dbReference type="AlphaFoldDB" id="A0A5P2UJ48"/>
<dbReference type="Gene3D" id="1.10.10.10">
    <property type="entry name" value="Winged helix-like DNA-binding domain superfamily/Winged helix DNA-binding domain"/>
    <property type="match status" value="1"/>
</dbReference>
<dbReference type="SMART" id="SM00843">
    <property type="entry name" value="Ftsk_gamma"/>
    <property type="match status" value="1"/>
</dbReference>
<dbReference type="InterPro" id="IPR003593">
    <property type="entry name" value="AAA+_ATPase"/>
</dbReference>
<keyword evidence="4" id="KW-0238">DNA-binding</keyword>
<sequence length="931" mass="97540">MASRTSGKGSPSAAGTAKGRTGRTAAPAKKAAPVRTPPAKKTAAAKRPPVRKVAAKPAPSPTNGVVRLVRAVWLGCAHAVGAVFRGIGNGAKNLDPAHRKDGIALLLLALALIVAAGTWSNLSGPVGDLVTMLVTGAFGRLDLLVPILFGVMAVRFIRHPEQTDANGRIGVGLSALAIGVLGLVHIACGAPGRDEGTTAMQNAGGLIGWGASKPLIFTMGAPLAVPMLVLLTVFGLLVVTATPVNAIPQRLRRLGIRLGVIAPNEYDEGYGEAEGGAPGRHDPEQWRARAGAGAGDPADAAEEEALARRRRPRRSPSRPAMDRGMDAVDVAAAAAAALDGAVYGGLPPSPLVADLTQGIAAPREGTEPTAPVPPARGERPEPAVPPKPAAAPAAPAQPPAERPHDTTAAVSGTLAVPDLTKAAPESQPLPARAEQLQLRGDITYSLPSLDLLERGGPGKTRSAANDAVVASLTNVFTEFKVDAQVTGFTRGPTVTRYEVTLGAAVKVERITALAKNIAYAVASPDVRIISPIPGKSAVGIEIPNTDREMVNLGDVLRLADAAEDDHPMLVALGKDVEGGYVMANLAKMPHVLVAGATGSGKSSCINCLITSIMVRATPEDVRMVLVDPKRVELTAYEGIPHLITPIITNPKRAAEALQWVVREMDLRYDDLAAFGYRHIDDFNQAIRDGKIKLPPGSERELSPYPYLLVIVDELADLMMVAPRDVEDSIVRITQLARAAGIHLVLATQRPSVDVVTGLIKANVPSRLAFATSSLADSRVILDQPGAEKLIGKGDGLFLPMGANKPVRLQGAFVTEDEIGGIVQHCKDQMAPVFRDDVTVGQKQKKEIDEDIGDDLDLLCQAAELVVTTQFGSTSMLQRKLRVGFAKAGRLMDLMESRGIVGPSEGSKARDVLLKADELDGVLAVIRGETHP</sequence>
<feature type="transmembrane region" description="Helical" evidence="8">
    <location>
        <begin position="223"/>
        <end position="247"/>
    </location>
</feature>
<dbReference type="SMART" id="SM00382">
    <property type="entry name" value="AAA"/>
    <property type="match status" value="1"/>
</dbReference>
<dbReference type="Pfam" id="PF17854">
    <property type="entry name" value="FtsK_alpha"/>
    <property type="match status" value="1"/>
</dbReference>
<evidence type="ECO:0000313" key="11">
    <source>
        <dbReference type="Proteomes" id="UP000326831"/>
    </source>
</evidence>
<dbReference type="InterPro" id="IPR041027">
    <property type="entry name" value="FtsK_alpha"/>
</dbReference>
<dbReference type="SUPFAM" id="SSF46785">
    <property type="entry name" value="Winged helix' DNA-binding domain"/>
    <property type="match status" value="1"/>
</dbReference>
<dbReference type="Pfam" id="PF01580">
    <property type="entry name" value="FtsK_SpoIIIE"/>
    <property type="match status" value="1"/>
</dbReference>
<reference evidence="10 11" key="1">
    <citation type="submission" date="2017-09" db="EMBL/GenBank/DDBJ databases">
        <authorList>
            <person name="Lee N."/>
            <person name="Cho B.-K."/>
        </authorList>
    </citation>
    <scope>NUCLEOTIDE SEQUENCE [LARGE SCALE GENOMIC DNA]</scope>
    <source>
        <strain evidence="10 11">ATCC 27467</strain>
    </source>
</reference>
<feature type="compositionally biased region" description="Low complexity" evidence="7">
    <location>
        <begin position="288"/>
        <end position="298"/>
    </location>
</feature>
<dbReference type="OrthoDB" id="9807790at2"/>
<keyword evidence="8" id="KW-0812">Transmembrane</keyword>
<dbReference type="SUPFAM" id="SSF52540">
    <property type="entry name" value="P-loop containing nucleoside triphosphate hydrolases"/>
    <property type="match status" value="1"/>
</dbReference>
<dbReference type="Pfam" id="PF09397">
    <property type="entry name" value="FtsK_gamma"/>
    <property type="match status" value="1"/>
</dbReference>
<feature type="region of interest" description="Disordered" evidence="7">
    <location>
        <begin position="271"/>
        <end position="324"/>
    </location>
</feature>
<organism evidence="10 11">
    <name type="scientific">Streptomyces subrutilus</name>
    <dbReference type="NCBI Taxonomy" id="36818"/>
    <lineage>
        <taxon>Bacteria</taxon>
        <taxon>Bacillati</taxon>
        <taxon>Actinomycetota</taxon>
        <taxon>Actinomycetes</taxon>
        <taxon>Kitasatosporales</taxon>
        <taxon>Streptomycetaceae</taxon>
        <taxon>Streptomyces</taxon>
    </lineage>
</organism>
<feature type="region of interest" description="Disordered" evidence="7">
    <location>
        <begin position="362"/>
        <end position="407"/>
    </location>
</feature>
<evidence type="ECO:0000256" key="3">
    <source>
        <dbReference type="ARBA" id="ARBA00022840"/>
    </source>
</evidence>
<evidence type="ECO:0000256" key="6">
    <source>
        <dbReference type="PROSITE-ProRule" id="PRU00289"/>
    </source>
</evidence>
<feature type="compositionally biased region" description="Low complexity" evidence="7">
    <location>
        <begin position="23"/>
        <end position="47"/>
    </location>
</feature>
<protein>
    <submittedName>
        <fullName evidence="10">DNA translocase FtsK</fullName>
    </submittedName>
</protein>
<evidence type="ECO:0000259" key="9">
    <source>
        <dbReference type="PROSITE" id="PS50901"/>
    </source>
</evidence>
<dbReference type="InterPro" id="IPR002543">
    <property type="entry name" value="FtsK_dom"/>
</dbReference>
<dbReference type="KEGG" id="ssub:CP968_09240"/>